<protein>
    <submittedName>
        <fullName evidence="2">Type II toxin-antitoxin system HicB family antitoxin</fullName>
    </submittedName>
</protein>
<dbReference type="Gene3D" id="3.30.160.250">
    <property type="match status" value="1"/>
</dbReference>
<feature type="domain" description="HicB-like antitoxin of toxin-antitoxin system" evidence="1">
    <location>
        <begin position="3"/>
        <end position="125"/>
    </location>
</feature>
<accession>A0ABT3KYG0</accession>
<evidence type="ECO:0000313" key="3">
    <source>
        <dbReference type="Proteomes" id="UP001208935"/>
    </source>
</evidence>
<dbReference type="InterPro" id="IPR031807">
    <property type="entry name" value="HicB-like"/>
</dbReference>
<dbReference type="Proteomes" id="UP001208935">
    <property type="component" value="Unassembled WGS sequence"/>
</dbReference>
<dbReference type="Pfam" id="PF15919">
    <property type="entry name" value="HicB_lk_antitox"/>
    <property type="match status" value="1"/>
</dbReference>
<dbReference type="RefSeq" id="WP_029554269.1">
    <property type="nucleotide sequence ID" value="NZ_QZCW01000003.1"/>
</dbReference>
<dbReference type="InterPro" id="IPR035069">
    <property type="entry name" value="TTHA1013/TTHA0281-like"/>
</dbReference>
<dbReference type="SUPFAM" id="SSF143100">
    <property type="entry name" value="TTHA1013/TTHA0281-like"/>
    <property type="match status" value="1"/>
</dbReference>
<dbReference type="PANTHER" id="PTHR34504:SF2">
    <property type="entry name" value="UPF0150 PROTEIN SSL0259"/>
    <property type="match status" value="1"/>
</dbReference>
<comment type="caution">
    <text evidence="2">The sequence shown here is derived from an EMBL/GenBank/DDBJ whole genome shotgun (WGS) entry which is preliminary data.</text>
</comment>
<dbReference type="PANTHER" id="PTHR34504">
    <property type="entry name" value="ANTITOXIN HICB"/>
    <property type="match status" value="1"/>
</dbReference>
<dbReference type="InterPro" id="IPR051404">
    <property type="entry name" value="TA_system_antitoxin"/>
</dbReference>
<dbReference type="EMBL" id="QZCW01000003">
    <property type="protein sequence ID" value="MCW5322835.1"/>
    <property type="molecule type" value="Genomic_DNA"/>
</dbReference>
<name>A0ABT3KYG0_9BURK</name>
<evidence type="ECO:0000313" key="2">
    <source>
        <dbReference type="EMBL" id="MCW5322835.1"/>
    </source>
</evidence>
<sequence>MRYPIVLHSDDGARWGVTVPDLPGCFSAGDSVDEALERVVEAIGLHLEGVIEDGGEVPVPRPVSEHFANPDFDGGTWTLAEVNTGKFDGRAEEINITIPRRVLARVDAYVKAHGLTRSGFLVQAAERAIR</sequence>
<gene>
    <name evidence="2" type="ORF">D5039_17280</name>
</gene>
<evidence type="ECO:0000259" key="1">
    <source>
        <dbReference type="Pfam" id="PF15919"/>
    </source>
</evidence>
<organism evidence="2 3">
    <name type="scientific">Verminephrobacter aporrectodeae subsp. tuberculatae</name>
    <dbReference type="NCBI Taxonomy" id="1110392"/>
    <lineage>
        <taxon>Bacteria</taxon>
        <taxon>Pseudomonadati</taxon>
        <taxon>Pseudomonadota</taxon>
        <taxon>Betaproteobacteria</taxon>
        <taxon>Burkholderiales</taxon>
        <taxon>Comamonadaceae</taxon>
        <taxon>Verminephrobacter</taxon>
    </lineage>
</organism>
<proteinExistence type="predicted"/>
<reference evidence="3" key="1">
    <citation type="submission" date="2023-07" db="EMBL/GenBank/DDBJ databases">
        <title>Verminephrobacter genomes.</title>
        <authorList>
            <person name="Lund M.B."/>
        </authorList>
    </citation>
    <scope>NUCLEOTIDE SEQUENCE [LARGE SCALE GENOMIC DNA]</scope>
    <source>
        <strain evidence="3">AtM5-05</strain>
    </source>
</reference>
<keyword evidence="3" id="KW-1185">Reference proteome</keyword>